<dbReference type="AlphaFoldDB" id="A0A2S7CTG1"/>
<organism evidence="1 2">
    <name type="scientific">Xanthomonas pisi</name>
    <dbReference type="NCBI Taxonomy" id="56457"/>
    <lineage>
        <taxon>Bacteria</taxon>
        <taxon>Pseudomonadati</taxon>
        <taxon>Pseudomonadota</taxon>
        <taxon>Gammaproteobacteria</taxon>
        <taxon>Lysobacterales</taxon>
        <taxon>Lysobacteraceae</taxon>
        <taxon>Xanthomonas</taxon>
    </lineage>
</organism>
<reference evidence="2" key="1">
    <citation type="submission" date="2016-08" db="EMBL/GenBank/DDBJ databases">
        <authorList>
            <person name="Merda D."/>
            <person name="Briand M."/>
            <person name="Taghouti G."/>
            <person name="Carrere S."/>
            <person name="Gouzy J."/>
            <person name="Portier P."/>
            <person name="Jacques M.-A."/>
            <person name="Fischer-Le Saux M."/>
        </authorList>
    </citation>
    <scope>NUCLEOTIDE SEQUENCE [LARGE SCALE GENOMIC DNA]</scope>
    <source>
        <strain evidence="2">CFBP4643</strain>
    </source>
</reference>
<evidence type="ECO:0000313" key="2">
    <source>
        <dbReference type="Proteomes" id="UP000238191"/>
    </source>
</evidence>
<accession>A0A2S7CTG1</accession>
<dbReference type="EMBL" id="MDEI01000029">
    <property type="protein sequence ID" value="PPU64878.1"/>
    <property type="molecule type" value="Genomic_DNA"/>
</dbReference>
<comment type="caution">
    <text evidence="1">The sequence shown here is derived from an EMBL/GenBank/DDBJ whole genome shotgun (WGS) entry which is preliminary data.</text>
</comment>
<name>A0A2S7CTG1_9XANT</name>
<dbReference type="Proteomes" id="UP000238191">
    <property type="component" value="Unassembled WGS sequence"/>
</dbReference>
<proteinExistence type="predicted"/>
<sequence length="70" mass="7840">MGPYAAWMPHKSLHGRTCGVSHAGTRASALSERLAACPRWQACMRPRRALFTDWLRLVPSPQPLSRRRGA</sequence>
<protein>
    <submittedName>
        <fullName evidence="1">Uncharacterized protein</fullName>
    </submittedName>
</protein>
<keyword evidence="2" id="KW-1185">Reference proteome</keyword>
<gene>
    <name evidence="1" type="ORF">XpiCFBP4643_21675</name>
</gene>
<evidence type="ECO:0000313" key="1">
    <source>
        <dbReference type="EMBL" id="PPU64878.1"/>
    </source>
</evidence>